<dbReference type="GO" id="GO:0015562">
    <property type="term" value="F:efflux transmembrane transporter activity"/>
    <property type="evidence" value="ECO:0007669"/>
    <property type="project" value="InterPro"/>
</dbReference>
<keyword evidence="3" id="KW-1185">Reference proteome</keyword>
<name>A0A8D5FNA2_9BACT</name>
<dbReference type="InterPro" id="IPR003423">
    <property type="entry name" value="OMP_efflux"/>
</dbReference>
<organism evidence="2 3">
    <name type="scientific">Desulfomarina profundi</name>
    <dbReference type="NCBI Taxonomy" id="2772557"/>
    <lineage>
        <taxon>Bacteria</taxon>
        <taxon>Pseudomonadati</taxon>
        <taxon>Thermodesulfobacteriota</taxon>
        <taxon>Desulfobulbia</taxon>
        <taxon>Desulfobulbales</taxon>
        <taxon>Desulfobulbaceae</taxon>
        <taxon>Desulfomarina</taxon>
    </lineage>
</organism>
<sequence>MKLCDTGYEKKPEIKKIGIVLFMLLLTTLSASCSVKHDFQPSGMTALVPEKWHAPGNTSTDFDTTHPPDTQWWQQFHDDQLTNLITRLTTSNLTLKKARERIVELSARQGVIGAKARLNLEAALGYSHLKTGDRFISAQGVPPGKSIDLYSAGAVAGWELDLWGRTARLLEAGEENIRAGYADYHSFMVSLSAELTMAYIEARTQQALLKKIRKKIQLQQQLLALAKTRFQTGNSSKLDIIQIEQLLAGTRASLSAPQQQLITSQHHLGLLLASSREVILKADPPPICLL</sequence>
<evidence type="ECO:0000313" key="3">
    <source>
        <dbReference type="Proteomes" id="UP000826725"/>
    </source>
</evidence>
<protein>
    <recommendedName>
        <fullName evidence="4">RND transporter</fullName>
    </recommendedName>
</protein>
<evidence type="ECO:0008006" key="4">
    <source>
        <dbReference type="Google" id="ProtNLM"/>
    </source>
</evidence>
<proteinExistence type="inferred from homology"/>
<gene>
    <name evidence="2" type="ORF">DGMP_20570</name>
</gene>
<dbReference type="AlphaFoldDB" id="A0A8D5FNA2"/>
<dbReference type="Proteomes" id="UP000826725">
    <property type="component" value="Chromosome"/>
</dbReference>
<dbReference type="PANTHER" id="PTHR30203:SF30">
    <property type="entry name" value="OUTER MEMBRANE PROTEIN-RELATED"/>
    <property type="match status" value="1"/>
</dbReference>
<comment type="similarity">
    <text evidence="1">Belongs to the outer membrane factor (OMF) (TC 1.B.17) family.</text>
</comment>
<dbReference type="RefSeq" id="WP_228853823.1">
    <property type="nucleotide sequence ID" value="NZ_AP024086.1"/>
</dbReference>
<evidence type="ECO:0000313" key="2">
    <source>
        <dbReference type="EMBL" id="BCL61364.1"/>
    </source>
</evidence>
<dbReference type="PANTHER" id="PTHR30203">
    <property type="entry name" value="OUTER MEMBRANE CATION EFFLUX PROTEIN"/>
    <property type="match status" value="1"/>
</dbReference>
<dbReference type="EMBL" id="AP024086">
    <property type="protein sequence ID" value="BCL61364.1"/>
    <property type="molecule type" value="Genomic_DNA"/>
</dbReference>
<evidence type="ECO:0000256" key="1">
    <source>
        <dbReference type="ARBA" id="ARBA00007613"/>
    </source>
</evidence>
<dbReference type="PROSITE" id="PS51257">
    <property type="entry name" value="PROKAR_LIPOPROTEIN"/>
    <property type="match status" value="1"/>
</dbReference>
<accession>A0A8D5FNA2</accession>
<reference evidence="2" key="1">
    <citation type="submission" date="2020-09" db="EMBL/GenBank/DDBJ databases">
        <title>Desulfogranum mesoprofundum gen. nov., sp. nov., a novel mesophilic, sulfate-reducing chemolithoautotroph isolated from a deep-sea hydrothermal vent chimney in the Suiyo Seamount.</title>
        <authorList>
            <person name="Hashimoto Y."/>
            <person name="Nakagawa S."/>
        </authorList>
    </citation>
    <scope>NUCLEOTIDE SEQUENCE</scope>
    <source>
        <strain evidence="2">KT2</strain>
    </source>
</reference>
<dbReference type="InterPro" id="IPR010131">
    <property type="entry name" value="MdtP/NodT-like"/>
</dbReference>
<dbReference type="Pfam" id="PF02321">
    <property type="entry name" value="OEP"/>
    <property type="match status" value="1"/>
</dbReference>
<dbReference type="KEGG" id="dbk:DGMP_20570"/>